<feature type="non-terminal residue" evidence="2">
    <location>
        <position position="324"/>
    </location>
</feature>
<reference evidence="2" key="1">
    <citation type="submission" date="2023-10" db="EMBL/GenBank/DDBJ databases">
        <title>Genome assembly of Pristionchus species.</title>
        <authorList>
            <person name="Yoshida K."/>
            <person name="Sommer R.J."/>
        </authorList>
    </citation>
    <scope>NUCLEOTIDE SEQUENCE</scope>
    <source>
        <strain evidence="2">RS5133</strain>
    </source>
</reference>
<evidence type="ECO:0000313" key="2">
    <source>
        <dbReference type="EMBL" id="GMT36479.1"/>
    </source>
</evidence>
<feature type="compositionally biased region" description="Gly residues" evidence="1">
    <location>
        <begin position="36"/>
        <end position="48"/>
    </location>
</feature>
<proteinExistence type="predicted"/>
<feature type="compositionally biased region" description="Low complexity" evidence="1">
    <location>
        <begin position="114"/>
        <end position="135"/>
    </location>
</feature>
<keyword evidence="3" id="KW-1185">Reference proteome</keyword>
<evidence type="ECO:0000256" key="1">
    <source>
        <dbReference type="SAM" id="MobiDB-lite"/>
    </source>
</evidence>
<comment type="caution">
    <text evidence="2">The sequence shown here is derived from an EMBL/GenBank/DDBJ whole genome shotgun (WGS) entry which is preliminary data.</text>
</comment>
<dbReference type="AlphaFoldDB" id="A0AAV5X0G9"/>
<feature type="region of interest" description="Disordered" evidence="1">
    <location>
        <begin position="244"/>
        <end position="324"/>
    </location>
</feature>
<name>A0AAV5X0G9_9BILA</name>
<dbReference type="Proteomes" id="UP001432322">
    <property type="component" value="Unassembled WGS sequence"/>
</dbReference>
<evidence type="ECO:0000313" key="3">
    <source>
        <dbReference type="Proteomes" id="UP001432322"/>
    </source>
</evidence>
<dbReference type="EMBL" id="BTSY01000007">
    <property type="protein sequence ID" value="GMT36479.1"/>
    <property type="molecule type" value="Genomic_DNA"/>
</dbReference>
<gene>
    <name evidence="2" type="ORF">PFISCL1PPCAC_27776</name>
</gene>
<organism evidence="2 3">
    <name type="scientific">Pristionchus fissidentatus</name>
    <dbReference type="NCBI Taxonomy" id="1538716"/>
    <lineage>
        <taxon>Eukaryota</taxon>
        <taxon>Metazoa</taxon>
        <taxon>Ecdysozoa</taxon>
        <taxon>Nematoda</taxon>
        <taxon>Chromadorea</taxon>
        <taxon>Rhabditida</taxon>
        <taxon>Rhabditina</taxon>
        <taxon>Diplogasteromorpha</taxon>
        <taxon>Diplogasteroidea</taxon>
        <taxon>Neodiplogasteridae</taxon>
        <taxon>Pristionchus</taxon>
    </lineage>
</organism>
<feature type="region of interest" description="Disordered" evidence="1">
    <location>
        <begin position="32"/>
        <end position="137"/>
    </location>
</feature>
<feature type="compositionally biased region" description="Gly residues" evidence="1">
    <location>
        <begin position="55"/>
        <end position="83"/>
    </location>
</feature>
<feature type="compositionally biased region" description="Low complexity" evidence="1">
    <location>
        <begin position="280"/>
        <end position="324"/>
    </location>
</feature>
<sequence length="324" mass="33556">FYECPGTRLPPSPFDTPHVKCTDFFKIGSVTINQSGGPGSSGGSGSSGGMPAPNIGGGMSGGSDPGPGGPGSSGGSGGTGGGTNSNAEPSFPGWRNGEAPSASQCQAELDKINPPTTTSTTTTTTTTTVPTTTTTEPGFITQCKDIDDIFKNQNTYFVDRSKNPPRVYLTRWAAEWWKMWPCTYRCEQKNSVDRFPPPENFENPLLGRVRCSDFFNCYKIDVNMYGKRPDFDEWDTGEEKVDCDKATTKGTSNGRKKRGADKTTSTITPPIFTPTPPGSPAGSTTSPPGSAAGSTTSPPGSAGGSTTSPPGSAPGSTTSPSGSA</sequence>
<protein>
    <submittedName>
        <fullName evidence="2">Uncharacterized protein</fullName>
    </submittedName>
</protein>
<accession>A0AAV5X0G9</accession>
<feature type="non-terminal residue" evidence="2">
    <location>
        <position position="1"/>
    </location>
</feature>